<comment type="similarity">
    <text evidence="2">Belongs to the bacterial solute-binding protein 1 family.</text>
</comment>
<evidence type="ECO:0000313" key="5">
    <source>
        <dbReference type="Proteomes" id="UP001479520"/>
    </source>
</evidence>
<dbReference type="InterPro" id="IPR050490">
    <property type="entry name" value="Bact_solute-bd_prot1"/>
</dbReference>
<evidence type="ECO:0000256" key="2">
    <source>
        <dbReference type="ARBA" id="ARBA00008520"/>
    </source>
</evidence>
<keyword evidence="3" id="KW-0732">Signal</keyword>
<protein>
    <submittedName>
        <fullName evidence="4">Extracellular solute-binding protein</fullName>
    </submittedName>
</protein>
<name>A0ABZ2XL01_9RHOO</name>
<dbReference type="Gene3D" id="3.40.190.10">
    <property type="entry name" value="Periplasmic binding protein-like II"/>
    <property type="match status" value="2"/>
</dbReference>
<gene>
    <name evidence="4" type="ORF">AADV58_07965</name>
</gene>
<organism evidence="4 5">
    <name type="scientific">Azonexus hydrophilus</name>
    <dbReference type="NCBI Taxonomy" id="418702"/>
    <lineage>
        <taxon>Bacteria</taxon>
        <taxon>Pseudomonadati</taxon>
        <taxon>Pseudomonadota</taxon>
        <taxon>Betaproteobacteria</taxon>
        <taxon>Rhodocyclales</taxon>
        <taxon>Azonexaceae</taxon>
        <taxon>Azonexus</taxon>
    </lineage>
</organism>
<evidence type="ECO:0000256" key="1">
    <source>
        <dbReference type="ARBA" id="ARBA00004418"/>
    </source>
</evidence>
<dbReference type="Proteomes" id="UP001479520">
    <property type="component" value="Chromosome"/>
</dbReference>
<keyword evidence="5" id="KW-1185">Reference proteome</keyword>
<dbReference type="InterPro" id="IPR006059">
    <property type="entry name" value="SBP"/>
</dbReference>
<feature type="chain" id="PRO_5045860543" evidence="3">
    <location>
        <begin position="22"/>
        <end position="436"/>
    </location>
</feature>
<dbReference type="Pfam" id="PF01547">
    <property type="entry name" value="SBP_bac_1"/>
    <property type="match status" value="1"/>
</dbReference>
<accession>A0ABZ2XL01</accession>
<dbReference type="PANTHER" id="PTHR43649">
    <property type="entry name" value="ARABINOSE-BINDING PROTEIN-RELATED"/>
    <property type="match status" value="1"/>
</dbReference>
<dbReference type="SUPFAM" id="SSF53850">
    <property type="entry name" value="Periplasmic binding protein-like II"/>
    <property type="match status" value="1"/>
</dbReference>
<evidence type="ECO:0000313" key="4">
    <source>
        <dbReference type="EMBL" id="WZJ23073.1"/>
    </source>
</evidence>
<proteinExistence type="inferred from homology"/>
<reference evidence="4 5" key="1">
    <citation type="submission" date="2024-04" db="EMBL/GenBank/DDBJ databases">
        <title>Dissimilatory iodate-reducing microorganisms contribute to the enrichment of iodine in groundwater.</title>
        <authorList>
            <person name="Jiang Z."/>
        </authorList>
    </citation>
    <scope>NUCLEOTIDE SEQUENCE [LARGE SCALE GENOMIC DNA]</scope>
    <source>
        <strain evidence="4 5">NCP973</strain>
    </source>
</reference>
<dbReference type="PANTHER" id="PTHR43649:SF14">
    <property type="entry name" value="BLR3389 PROTEIN"/>
    <property type="match status" value="1"/>
</dbReference>
<sequence length="436" mass="48373">MHTLYSRISKLSWLLVLGFLAACDNPGDKALEAPRSSVSFLHYFTDSLSGGVDEMARTFDSLSHLYALKAVSLDHEAFKSSIQDTLKAGNPPDLYSYWAGARTASLVEHLAPIDDVWQQAQLDERFSPALIDAAVEYQGHKYFLPLTQHFIGFFYNKRLFAAHGLQAPATWGEFLAVCETLKAAGVTPIALGARDKWPAQFWFDYLLLRTAPHEFRQALMAGQASFDDPRVSAVFVRWKNLIDKGYFNREPHPNNLAWDSGANEMLFRGEAAMTLMGTWSIGYFTNPAHGWVAGKDFDFFPFPVIDPTLPKVAMGPIDGLILPKRAANPAGARQVMIYLAGVEAQRAFSQGSGALAPNRLVPEAAYSDIQRRVRNEIQDSPIFTFAFDLAAPPAVAEAGLNAFADFLAFPDEYPQIVRELSNETRQRFAGRGKDLP</sequence>
<feature type="signal peptide" evidence="3">
    <location>
        <begin position="1"/>
        <end position="21"/>
    </location>
</feature>
<dbReference type="PROSITE" id="PS51257">
    <property type="entry name" value="PROKAR_LIPOPROTEIN"/>
    <property type="match status" value="1"/>
</dbReference>
<comment type="subcellular location">
    <subcellularLocation>
        <location evidence="1">Periplasm</location>
    </subcellularLocation>
</comment>
<dbReference type="RefSeq" id="WP_341744503.1">
    <property type="nucleotide sequence ID" value="NZ_CP151406.1"/>
</dbReference>
<dbReference type="EMBL" id="CP151406">
    <property type="protein sequence ID" value="WZJ23073.1"/>
    <property type="molecule type" value="Genomic_DNA"/>
</dbReference>
<evidence type="ECO:0000256" key="3">
    <source>
        <dbReference type="SAM" id="SignalP"/>
    </source>
</evidence>